<name>A0ABY6GHK1_9PROT</name>
<organism evidence="3 4">
    <name type="scientific">Candidatus Kirkpatrickella diaphorinae</name>
    <dbReference type="NCBI Taxonomy" id="2984322"/>
    <lineage>
        <taxon>Bacteria</taxon>
        <taxon>Pseudomonadati</taxon>
        <taxon>Pseudomonadota</taxon>
        <taxon>Alphaproteobacteria</taxon>
        <taxon>Acetobacterales</taxon>
        <taxon>Acetobacteraceae</taxon>
        <taxon>Candidatus Kirkpatrickella</taxon>
    </lineage>
</organism>
<proteinExistence type="predicted"/>
<feature type="region of interest" description="Disordered" evidence="2">
    <location>
        <begin position="1"/>
        <end position="21"/>
    </location>
</feature>
<keyword evidence="4" id="KW-1185">Reference proteome</keyword>
<reference evidence="3" key="1">
    <citation type="submission" date="2022-10" db="EMBL/GenBank/DDBJ databases">
        <title>Candidatus Kirkpatrella diaphorinas gen. nov., sp. nov., an uncultured endosymbiont identified in a population of Diaphorina citri from Hawaii.</title>
        <authorList>
            <person name="Henry E.M."/>
            <person name="Carlson C.R."/>
            <person name="Kuo Y.-W."/>
        </authorList>
    </citation>
    <scope>NUCLEOTIDE SEQUENCE</scope>
    <source>
        <strain evidence="3">CADCRV1</strain>
    </source>
</reference>
<feature type="coiled-coil region" evidence="1">
    <location>
        <begin position="907"/>
        <end position="941"/>
    </location>
</feature>
<dbReference type="Proteomes" id="UP001163831">
    <property type="component" value="Chromosome"/>
</dbReference>
<evidence type="ECO:0000256" key="2">
    <source>
        <dbReference type="SAM" id="MobiDB-lite"/>
    </source>
</evidence>
<evidence type="ECO:0000313" key="3">
    <source>
        <dbReference type="EMBL" id="UYH50895.1"/>
    </source>
</evidence>
<accession>A0ABY6GHK1</accession>
<keyword evidence="1" id="KW-0175">Coiled coil</keyword>
<gene>
    <name evidence="3" type="ORF">N5W20_07240</name>
</gene>
<protein>
    <submittedName>
        <fullName evidence="3">Uncharacterized protein</fullName>
    </submittedName>
</protein>
<dbReference type="EMBL" id="CP107052">
    <property type="protein sequence ID" value="UYH50895.1"/>
    <property type="molecule type" value="Genomic_DNA"/>
</dbReference>
<dbReference type="RefSeq" id="WP_319806487.1">
    <property type="nucleotide sequence ID" value="NZ_CP107052.1"/>
</dbReference>
<feature type="coiled-coil region" evidence="1">
    <location>
        <begin position="53"/>
        <end position="97"/>
    </location>
</feature>
<evidence type="ECO:0000313" key="4">
    <source>
        <dbReference type="Proteomes" id="UP001163831"/>
    </source>
</evidence>
<evidence type="ECO:0000256" key="1">
    <source>
        <dbReference type="SAM" id="Coils"/>
    </source>
</evidence>
<sequence>MTQDDITPDTKSAGEDLDTLQGKAENVAASFDDMARRASASARVLSDDMGSAVVTLREKFAKLSQEAANLQARLQELEALRGEMKDATEGSDNADAQQIESQFSATAQKYQQVQRALNHVAQAQNAASGRVGALGVTSGNVGNIASPAAPGFQSQLSQQSSPQPAAQAMSAGGNMAAFATQRQLSDMLPKTTQNYAGLSGRLTQATGDFKQQKSAIDELTKSVSSMATTLTNSLSQALVKSSGSGITFKSVLAQIQTQTLSLIAKLSLVNPLLNNIDGGTRGTLLTLAKAWGGGRHVAFDVAGDVSGAGGFDLNAYLQSAQKANKRSDGGLLDAIDSVVRVRGGGNEADLTRYLEEQMQAGVSLRNPPSLNLPKAASSSSGILGSIGNVLTPLSRVFSGIGGGFSVGSALGNIGGGRYGNMGSIIGATAGTAIGSAIFPGVGTVIGGLLGGAAGGLFGGLFGHRKNPYTIAQVQAGPDGFSVGKVWNQAQTDNITGPLRKDIDRPNTQFARLGIHVGGGYIGAVRDDRNNKDPTLKNVALVDIIKNATLTSGNATFNQALRQGVTGNYSDLNDYMRAITQLKDMAKVVDDLGISVGKFNDDGTVAGANFSKFSGNLRTALETAIGGRTMSVDDLKAQFDTISTFVNTTMPDLLKALASGQKTWVDQMAALKKTYEDAAQQADSYGLDGGALRQKYASLYDQSKAAQEGTLSQNADTVKARYLSATGDAQGAALLNFDVSAAQQRQQLKTTWENYLGDAYASQQAYIDQATQLDKTLAAERLNIQKQYADQAKQASLSAAQSLTTSFGSLTDYARGLVTSDYSPLSIQDQYKVANDNVAKDYNAAIAGDTDALGRFQGDMETTLRLSQKYWGSGTGYADDFQRLTEMLGGLSGADSDKLTASLVEKLSKKQEDAMLALRDKMQELLQQVQLIQAQQKQASNNEALRPRRA</sequence>